<organism evidence="1 2">
    <name type="scientific">Plakobranchus ocellatus</name>
    <dbReference type="NCBI Taxonomy" id="259542"/>
    <lineage>
        <taxon>Eukaryota</taxon>
        <taxon>Metazoa</taxon>
        <taxon>Spiralia</taxon>
        <taxon>Lophotrochozoa</taxon>
        <taxon>Mollusca</taxon>
        <taxon>Gastropoda</taxon>
        <taxon>Heterobranchia</taxon>
        <taxon>Euthyneura</taxon>
        <taxon>Panpulmonata</taxon>
        <taxon>Sacoglossa</taxon>
        <taxon>Placobranchoidea</taxon>
        <taxon>Plakobranchidae</taxon>
        <taxon>Plakobranchus</taxon>
    </lineage>
</organism>
<proteinExistence type="predicted"/>
<protein>
    <submittedName>
        <fullName evidence="1">Uncharacterized protein</fullName>
    </submittedName>
</protein>
<dbReference type="EMBL" id="BLXT01001819">
    <property type="protein sequence ID" value="GFN88010.1"/>
    <property type="molecule type" value="Genomic_DNA"/>
</dbReference>
<sequence>MGVAAKRPSSLSLAFSITTEKPDTAKVYVSVGGSAARREQSSSNPQAMFISSNISRELAGDSERDANWTRVLTLCLRHASSGGLRLC</sequence>
<gene>
    <name evidence="1" type="ORF">PoB_001451600</name>
</gene>
<evidence type="ECO:0000313" key="1">
    <source>
        <dbReference type="EMBL" id="GFN88010.1"/>
    </source>
</evidence>
<reference evidence="1 2" key="1">
    <citation type="journal article" date="2021" name="Elife">
        <title>Chloroplast acquisition without the gene transfer in kleptoplastic sea slugs, Plakobranchus ocellatus.</title>
        <authorList>
            <person name="Maeda T."/>
            <person name="Takahashi S."/>
            <person name="Yoshida T."/>
            <person name="Shimamura S."/>
            <person name="Takaki Y."/>
            <person name="Nagai Y."/>
            <person name="Toyoda A."/>
            <person name="Suzuki Y."/>
            <person name="Arimoto A."/>
            <person name="Ishii H."/>
            <person name="Satoh N."/>
            <person name="Nishiyama T."/>
            <person name="Hasebe M."/>
            <person name="Maruyama T."/>
            <person name="Minagawa J."/>
            <person name="Obokata J."/>
            <person name="Shigenobu S."/>
        </authorList>
    </citation>
    <scope>NUCLEOTIDE SEQUENCE [LARGE SCALE GENOMIC DNA]</scope>
</reference>
<keyword evidence="2" id="KW-1185">Reference proteome</keyword>
<name>A0AAV3YL41_9GAST</name>
<dbReference type="AlphaFoldDB" id="A0AAV3YL41"/>
<evidence type="ECO:0000313" key="2">
    <source>
        <dbReference type="Proteomes" id="UP000735302"/>
    </source>
</evidence>
<dbReference type="Proteomes" id="UP000735302">
    <property type="component" value="Unassembled WGS sequence"/>
</dbReference>
<accession>A0AAV3YL41</accession>
<comment type="caution">
    <text evidence="1">The sequence shown here is derived from an EMBL/GenBank/DDBJ whole genome shotgun (WGS) entry which is preliminary data.</text>
</comment>